<name>C1D147_DEIDV</name>
<dbReference type="STRING" id="546414.Deide_07131"/>
<keyword evidence="2" id="KW-0812">Transmembrane</keyword>
<organism evidence="3 4">
    <name type="scientific">Deinococcus deserti (strain DSM 17065 / CIP 109153 / LMG 22923 / VCD115)</name>
    <dbReference type="NCBI Taxonomy" id="546414"/>
    <lineage>
        <taxon>Bacteria</taxon>
        <taxon>Thermotogati</taxon>
        <taxon>Deinococcota</taxon>
        <taxon>Deinococci</taxon>
        <taxon>Deinococcales</taxon>
        <taxon>Deinococcaceae</taxon>
        <taxon>Deinococcus</taxon>
    </lineage>
</organism>
<reference evidence="3 4" key="1">
    <citation type="journal article" date="2009" name="PLoS Genet.">
        <title>Alliance of proteomics and genomics to unravel the specificities of Sahara bacterium Deinococcus deserti.</title>
        <authorList>
            <person name="de Groot A."/>
            <person name="Dulermo R."/>
            <person name="Ortet P."/>
            <person name="Blanchard L."/>
            <person name="Guerin P."/>
            <person name="Fernandez B."/>
            <person name="Vacherie B."/>
            <person name="Dossat C."/>
            <person name="Jolivet E."/>
            <person name="Siguier P."/>
            <person name="Chandler M."/>
            <person name="Barakat M."/>
            <person name="Dedieu A."/>
            <person name="Barbe V."/>
            <person name="Heulin T."/>
            <person name="Sommer S."/>
            <person name="Achouak W."/>
            <person name="Armengaud J."/>
        </authorList>
    </citation>
    <scope>NUCLEOTIDE SEQUENCE [LARGE SCALE GENOMIC DNA]</scope>
    <source>
        <strain evidence="4">DSM 17065 / CIP 109153 / LMG 22923 / VCD115</strain>
    </source>
</reference>
<proteinExistence type="predicted"/>
<evidence type="ECO:0000256" key="1">
    <source>
        <dbReference type="SAM" id="MobiDB-lite"/>
    </source>
</evidence>
<evidence type="ECO:0000313" key="4">
    <source>
        <dbReference type="Proteomes" id="UP000002208"/>
    </source>
</evidence>
<evidence type="ECO:0000313" key="3">
    <source>
        <dbReference type="EMBL" id="ACO45571.1"/>
    </source>
</evidence>
<accession>C1D147</accession>
<dbReference type="AlphaFoldDB" id="C1D147"/>
<gene>
    <name evidence="3" type="ordered locus">Deide_07131</name>
</gene>
<dbReference type="EMBL" id="CP001114">
    <property type="protein sequence ID" value="ACO45571.1"/>
    <property type="molecule type" value="Genomic_DNA"/>
</dbReference>
<keyword evidence="2" id="KW-0472">Membrane</keyword>
<feature type="region of interest" description="Disordered" evidence="1">
    <location>
        <begin position="99"/>
        <end position="118"/>
    </location>
</feature>
<dbReference type="RefSeq" id="WP_012692694.1">
    <property type="nucleotide sequence ID" value="NC_012526.1"/>
</dbReference>
<keyword evidence="2" id="KW-1133">Transmembrane helix</keyword>
<feature type="transmembrane region" description="Helical" evidence="2">
    <location>
        <begin position="45"/>
        <end position="69"/>
    </location>
</feature>
<sequence>MRLLSFVQVLLLLGLTAYVLLVSLENPALVRLPLPGGRGDLSLSQGAAVGGFLLLGGLYTAFLVLPIWWRERQRRQQERRLRQDLERRLAATLQARLGAVSQPPSLSPGALASENEEK</sequence>
<dbReference type="KEGG" id="ddr:Deide_07131"/>
<keyword evidence="4" id="KW-1185">Reference proteome</keyword>
<dbReference type="HOGENOM" id="CLU_156440_0_0_0"/>
<dbReference type="Proteomes" id="UP000002208">
    <property type="component" value="Chromosome"/>
</dbReference>
<protein>
    <recommendedName>
        <fullName evidence="5">Lipopolysaccharide assembly protein A domain-containing protein</fullName>
    </recommendedName>
</protein>
<evidence type="ECO:0000256" key="2">
    <source>
        <dbReference type="SAM" id="Phobius"/>
    </source>
</evidence>
<dbReference type="PaxDb" id="546414-Deide_07131"/>
<evidence type="ECO:0008006" key="5">
    <source>
        <dbReference type="Google" id="ProtNLM"/>
    </source>
</evidence>